<evidence type="ECO:0000313" key="9">
    <source>
        <dbReference type="Proteomes" id="UP001162030"/>
    </source>
</evidence>
<sequence length="169" mass="18049">MPPFWSDSRTRKRRMGAKRVVRNGHLPTRSIQTGVGPIEVKVPRVRDRSKAIRLTSAILPPYLRRPQSLEALLPWLYLKGISTGDVQEALTVLLGREAPGLSASTISRLKRGVEGRASALVAAGFVEPALCVSLGRWHSFRGTAGGCGAVHSGGDRGYGGRQEGVAGVG</sequence>
<evidence type="ECO:0000256" key="3">
    <source>
        <dbReference type="ARBA" id="ARBA00022578"/>
    </source>
</evidence>
<dbReference type="Proteomes" id="UP001162030">
    <property type="component" value="Chromosome"/>
</dbReference>
<proteinExistence type="inferred from homology"/>
<reference evidence="7 9" key="1">
    <citation type="submission" date="2023-03" db="EMBL/GenBank/DDBJ databases">
        <authorList>
            <person name="Pearce D."/>
        </authorList>
    </citation>
    <scope>NUCLEOTIDE SEQUENCE [LARGE SCALE GENOMIC DNA]</scope>
    <source>
        <strain evidence="7">Msz</strain>
    </source>
</reference>
<evidence type="ECO:0000256" key="4">
    <source>
        <dbReference type="ARBA" id="ARBA00023125"/>
    </source>
</evidence>
<protein>
    <recommendedName>
        <fullName evidence="6">Mutator family transposase</fullName>
    </recommendedName>
</protein>
<keyword evidence="6" id="KW-0814">Transposable element</keyword>
<gene>
    <name evidence="7" type="ORF">MSZNOR_0265</name>
    <name evidence="8" type="ORF">MSZNOR_4623</name>
</gene>
<keyword evidence="5 6" id="KW-0233">DNA recombination</keyword>
<keyword evidence="4 6" id="KW-0238">DNA-binding</keyword>
<dbReference type="EMBL" id="OX458333">
    <property type="protein sequence ID" value="CAI8730152.1"/>
    <property type="molecule type" value="Genomic_DNA"/>
</dbReference>
<comment type="similarity">
    <text evidence="2 6">Belongs to the transposase mutator family.</text>
</comment>
<evidence type="ECO:0000256" key="1">
    <source>
        <dbReference type="ARBA" id="ARBA00002190"/>
    </source>
</evidence>
<dbReference type="PANTHER" id="PTHR33217:SF9">
    <property type="entry name" value="MUTATOR FAMILY TRANSPOSASE"/>
    <property type="match status" value="1"/>
</dbReference>
<evidence type="ECO:0000313" key="8">
    <source>
        <dbReference type="EMBL" id="CAI8959199.1"/>
    </source>
</evidence>
<evidence type="ECO:0000256" key="5">
    <source>
        <dbReference type="ARBA" id="ARBA00023172"/>
    </source>
</evidence>
<keyword evidence="3 6" id="KW-0815">Transposition</keyword>
<dbReference type="PANTHER" id="PTHR33217">
    <property type="entry name" value="TRANSPOSASE FOR INSERTION SEQUENCE ELEMENT IS1081"/>
    <property type="match status" value="1"/>
</dbReference>
<organism evidence="7 9">
    <name type="scientific">Methylocaldum szegediense</name>
    <dbReference type="NCBI Taxonomy" id="73780"/>
    <lineage>
        <taxon>Bacteria</taxon>
        <taxon>Pseudomonadati</taxon>
        <taxon>Pseudomonadota</taxon>
        <taxon>Gammaproteobacteria</taxon>
        <taxon>Methylococcales</taxon>
        <taxon>Methylococcaceae</taxon>
        <taxon>Methylocaldum</taxon>
    </lineage>
</organism>
<evidence type="ECO:0000256" key="2">
    <source>
        <dbReference type="ARBA" id="ARBA00010961"/>
    </source>
</evidence>
<keyword evidence="9" id="KW-1185">Reference proteome</keyword>
<accession>A0ABN8X2D9</accession>
<evidence type="ECO:0000313" key="7">
    <source>
        <dbReference type="EMBL" id="CAI8730152.1"/>
    </source>
</evidence>
<dbReference type="Pfam" id="PF00872">
    <property type="entry name" value="Transposase_mut"/>
    <property type="match status" value="1"/>
</dbReference>
<dbReference type="EMBL" id="OX458333">
    <property type="protein sequence ID" value="CAI8959199.1"/>
    <property type="molecule type" value="Genomic_DNA"/>
</dbReference>
<comment type="function">
    <text evidence="1 6">Required for the transposition of the insertion element.</text>
</comment>
<name>A0ABN8X2D9_9GAMM</name>
<evidence type="ECO:0000256" key="6">
    <source>
        <dbReference type="RuleBase" id="RU365089"/>
    </source>
</evidence>
<dbReference type="InterPro" id="IPR001207">
    <property type="entry name" value="Transposase_mutator"/>
</dbReference>